<dbReference type="Pfam" id="PF25304">
    <property type="entry name" value="WHD_eIF2D"/>
    <property type="match status" value="1"/>
</dbReference>
<dbReference type="GO" id="GO:0001731">
    <property type="term" value="P:formation of translation preinitiation complex"/>
    <property type="evidence" value="ECO:0007669"/>
    <property type="project" value="InterPro"/>
</dbReference>
<dbReference type="PROSITE" id="PS50890">
    <property type="entry name" value="PUA"/>
    <property type="match status" value="1"/>
</dbReference>
<dbReference type="GO" id="GO:0005737">
    <property type="term" value="C:cytoplasm"/>
    <property type="evidence" value="ECO:0007669"/>
    <property type="project" value="UniProtKB-SubCell"/>
</dbReference>
<dbReference type="Pfam" id="PF17832">
    <property type="entry name" value="Pre-PUA"/>
    <property type="match status" value="1"/>
</dbReference>
<dbReference type="Pfam" id="PF26292">
    <property type="entry name" value="PUA_elF2D"/>
    <property type="match status" value="1"/>
</dbReference>
<dbReference type="CDD" id="cd11610">
    <property type="entry name" value="eIF2D_N"/>
    <property type="match status" value="1"/>
</dbReference>
<dbReference type="InterPro" id="IPR039759">
    <property type="entry name" value="eIF2D_SUI1"/>
</dbReference>
<feature type="region of interest" description="Disordered" evidence="3">
    <location>
        <begin position="203"/>
        <end position="229"/>
    </location>
</feature>
<dbReference type="InterPro" id="IPR039757">
    <property type="entry name" value="EIF2D"/>
</dbReference>
<dbReference type="InterPro" id="IPR048248">
    <property type="entry name" value="PUA_eIF2d-like"/>
</dbReference>
<dbReference type="InterPro" id="IPR048247">
    <property type="entry name" value="eIF2D_N"/>
</dbReference>
<protein>
    <submittedName>
        <fullName evidence="6">EIF2D</fullName>
    </submittedName>
</protein>
<dbReference type="Proteomes" id="UP000507470">
    <property type="component" value="Unassembled WGS sequence"/>
</dbReference>
<dbReference type="PROSITE" id="PS50296">
    <property type="entry name" value="SUI1"/>
    <property type="match status" value="1"/>
</dbReference>
<evidence type="ECO:0000259" key="5">
    <source>
        <dbReference type="PROSITE" id="PS51925"/>
    </source>
</evidence>
<dbReference type="CDD" id="cd21156">
    <property type="entry name" value="PUA_eIF2d-like"/>
    <property type="match status" value="1"/>
</dbReference>
<evidence type="ECO:0000313" key="7">
    <source>
        <dbReference type="Proteomes" id="UP000507470"/>
    </source>
</evidence>
<dbReference type="SUPFAM" id="SSF55159">
    <property type="entry name" value="eIF1-like"/>
    <property type="match status" value="1"/>
</dbReference>
<dbReference type="InterPro" id="IPR036885">
    <property type="entry name" value="SWIB_MDM2_dom_sf"/>
</dbReference>
<dbReference type="InterPro" id="IPR036877">
    <property type="entry name" value="SUI1_dom_sf"/>
</dbReference>
<accession>A0A6J8CT16</accession>
<evidence type="ECO:0000313" key="6">
    <source>
        <dbReference type="EMBL" id="CAC5398901.1"/>
    </source>
</evidence>
<dbReference type="AlphaFoldDB" id="A0A6J8CT16"/>
<feature type="domain" description="SUI1" evidence="4">
    <location>
        <begin position="528"/>
        <end position="601"/>
    </location>
</feature>
<dbReference type="PROSITE" id="PS51925">
    <property type="entry name" value="SWIB_MDM2"/>
    <property type="match status" value="1"/>
</dbReference>
<evidence type="ECO:0000256" key="3">
    <source>
        <dbReference type="SAM" id="MobiDB-lite"/>
    </source>
</evidence>
<dbReference type="PANTHER" id="PTHR12217">
    <property type="entry name" value="EUKARYOTIC TRANSLATION INITIATION FACTOR 2D"/>
    <property type="match status" value="1"/>
</dbReference>
<dbReference type="OrthoDB" id="199771at2759"/>
<keyword evidence="7" id="KW-1185">Reference proteome</keyword>
<dbReference type="SUPFAM" id="SSF47592">
    <property type="entry name" value="SWIB/MDM2 domain"/>
    <property type="match status" value="1"/>
</dbReference>
<dbReference type="InterPro" id="IPR004521">
    <property type="entry name" value="Uncharacterised_CHP00451"/>
</dbReference>
<dbReference type="GO" id="GO:0003743">
    <property type="term" value="F:translation initiation factor activity"/>
    <property type="evidence" value="ECO:0007669"/>
    <property type="project" value="InterPro"/>
</dbReference>
<dbReference type="InterPro" id="IPR015947">
    <property type="entry name" value="PUA-like_sf"/>
</dbReference>
<dbReference type="NCBIfam" id="TIGR00451">
    <property type="entry name" value="unchar_dom_2"/>
    <property type="match status" value="1"/>
</dbReference>
<proteinExistence type="inferred from homology"/>
<evidence type="ECO:0000256" key="2">
    <source>
        <dbReference type="ARBA" id="ARBA00022490"/>
    </source>
</evidence>
<dbReference type="CDD" id="cd11608">
    <property type="entry name" value="eIF2D_C"/>
    <property type="match status" value="1"/>
</dbReference>
<sequence length="618" mass="68957">MFHKPFKIKTQTAIKGSERKRVRNDIEKLFPYLQTEDLLQIIPAKDEMTVAKIYTHSGDSLVIYCVQKNPVFIEVFKELIPTVYTMWKFPELLPVFRTYPPVFSKLKGGADLMLPGVVVEGEVTPYTFRNIKKGDLCSVCLIGNKAPVAVGRAALSGSDMFESAMRGKGVQIVHLFGDDLWSFGDKSQIPVIPDGMLLMNEDDDSDKYEQSNSMKMEQQNGDSKVTGDLGINSQLNKQQSCNSGDVGYISSGQYVSEATGNQGDCSVLDQAINKCSGSLHELDLKNGSNNTEETQEEAMDLLDNMDELLDVCFKCAIKSSVKKSDLPLLTSAFFKNHMVKFCPPGKLLDVKKSSYKKLSKFLQKMQMDGYIKVKELSKGADSIVEVDKSQLCDFELPIEIDSDPLQPLPSEAEFVLPKLTEMYSVTSAVLPLFKPNGQRKGSAVAMTDIRSYIDEYVRSNNLQSESKKSQVQLDPIIADIVLTKGENNITHLSWEDLFKRILSKMQPVLCIEHVGQPPTYQKGKVEGIKLDIQQRASNKKVTLIENIETFGIDPKELAHTVQVGMACSATISQLAQKNKGVQIVIQGNQISYIADLLLNKYKVPRKYINGLEKAPKRR</sequence>
<dbReference type="InterPro" id="IPR041366">
    <property type="entry name" value="Pre-PUA"/>
</dbReference>
<dbReference type="InterPro" id="IPR001950">
    <property type="entry name" value="SUI1"/>
</dbReference>
<dbReference type="PANTHER" id="PTHR12217:SF4">
    <property type="entry name" value="EUKARYOTIC TRANSLATION INITIATION FACTOR 2D"/>
    <property type="match status" value="1"/>
</dbReference>
<evidence type="ECO:0000256" key="1">
    <source>
        <dbReference type="ARBA" id="ARBA00010359"/>
    </source>
</evidence>
<dbReference type="EMBL" id="CACVKT020005969">
    <property type="protein sequence ID" value="CAC5398901.1"/>
    <property type="molecule type" value="Genomic_DNA"/>
</dbReference>
<evidence type="ECO:0000259" key="4">
    <source>
        <dbReference type="PROSITE" id="PS50296"/>
    </source>
</evidence>
<dbReference type="GO" id="GO:0003723">
    <property type="term" value="F:RNA binding"/>
    <property type="evidence" value="ECO:0007669"/>
    <property type="project" value="InterPro"/>
</dbReference>
<dbReference type="FunFam" id="3.10.400.20:FF:000002">
    <property type="entry name" value="Eukaryotic translation initiation factor 2D"/>
    <property type="match status" value="1"/>
</dbReference>
<dbReference type="Pfam" id="PF01253">
    <property type="entry name" value="SUI1"/>
    <property type="match status" value="1"/>
</dbReference>
<feature type="compositionally biased region" description="Polar residues" evidence="3">
    <location>
        <begin position="210"/>
        <end position="223"/>
    </location>
</feature>
<feature type="domain" description="DM2" evidence="5">
    <location>
        <begin position="421"/>
        <end position="504"/>
    </location>
</feature>
<dbReference type="InterPro" id="IPR003121">
    <property type="entry name" value="SWIB_MDM2_domain"/>
</dbReference>
<dbReference type="Gene3D" id="3.30.780.10">
    <property type="entry name" value="SUI1-like domain"/>
    <property type="match status" value="1"/>
</dbReference>
<keyword evidence="2" id="KW-0963">Cytoplasm</keyword>
<name>A0A6J8CT16_MYTCO</name>
<dbReference type="Pfam" id="PF26291">
    <property type="entry name" value="SWIB_eIF2D"/>
    <property type="match status" value="1"/>
</dbReference>
<organism evidence="6 7">
    <name type="scientific">Mytilus coruscus</name>
    <name type="common">Sea mussel</name>
    <dbReference type="NCBI Taxonomy" id="42192"/>
    <lineage>
        <taxon>Eukaryota</taxon>
        <taxon>Metazoa</taxon>
        <taxon>Spiralia</taxon>
        <taxon>Lophotrochozoa</taxon>
        <taxon>Mollusca</taxon>
        <taxon>Bivalvia</taxon>
        <taxon>Autobranchia</taxon>
        <taxon>Pteriomorphia</taxon>
        <taxon>Mytilida</taxon>
        <taxon>Mytiloidea</taxon>
        <taxon>Mytilidae</taxon>
        <taxon>Mytilinae</taxon>
        <taxon>Mytilus</taxon>
    </lineage>
</organism>
<gene>
    <name evidence="6" type="ORF">MCOR_33225</name>
</gene>
<dbReference type="InterPro" id="IPR057429">
    <property type="entry name" value="WH_eIF2D"/>
</dbReference>
<dbReference type="SUPFAM" id="SSF88697">
    <property type="entry name" value="PUA domain-like"/>
    <property type="match status" value="1"/>
</dbReference>
<dbReference type="InterPro" id="IPR058886">
    <property type="entry name" value="SWIB_eIF2D"/>
</dbReference>
<dbReference type="Gene3D" id="3.10.400.20">
    <property type="match status" value="1"/>
</dbReference>
<reference evidence="6 7" key="1">
    <citation type="submission" date="2020-06" db="EMBL/GenBank/DDBJ databases">
        <authorList>
            <person name="Li R."/>
            <person name="Bekaert M."/>
        </authorList>
    </citation>
    <scope>NUCLEOTIDE SEQUENCE [LARGE SCALE GENOMIC DNA]</scope>
    <source>
        <strain evidence="7">wild</strain>
    </source>
</reference>
<comment type="similarity">
    <text evidence="1">Belongs to the eIF2D family.</text>
</comment>